<dbReference type="Gene3D" id="1.10.10.10">
    <property type="entry name" value="Winged helix-like DNA-binding domain superfamily/Winged helix DNA-binding domain"/>
    <property type="match status" value="1"/>
</dbReference>
<proteinExistence type="inferred from homology"/>
<dbReference type="PANTHER" id="PTHR30537">
    <property type="entry name" value="HTH-TYPE TRANSCRIPTIONAL REGULATOR"/>
    <property type="match status" value="1"/>
</dbReference>
<evidence type="ECO:0000256" key="2">
    <source>
        <dbReference type="ARBA" id="ARBA00023015"/>
    </source>
</evidence>
<sequence length="299" mass="32651">MHTPLRRLPPLDPLRGFVAAARHLSFTRAAEELFLTQSAISRQVQALEDALGVRLFVRGVRTLALTAEGARLARAAQGWLDDYAALADALRAHGPRPVTVTATIGISALWLVPRLSRFQARYPDIDVRVAASNRVFDLEREGVDLAVRYCADRDAPAGAEHLFGESVVPVASPVLATRPLDAATLPDTVLLDFDDPRYPWLRWSDWLAAMGLEHVRPRAVLVFNHYDQLIQAAVAGQGIAIGRAQLLDQLLADGRLQCVGGSPREIAHRGFWLVTAAGTPRPEVARFAEWLRAEGAATA</sequence>
<comment type="caution">
    <text evidence="6">The sequence shown here is derived from an EMBL/GenBank/DDBJ whole genome shotgun (WGS) entry which is preliminary data.</text>
</comment>
<dbReference type="InterPro" id="IPR036388">
    <property type="entry name" value="WH-like_DNA-bd_sf"/>
</dbReference>
<keyword evidence="3" id="KW-0238">DNA-binding</keyword>
<dbReference type="PROSITE" id="PS50931">
    <property type="entry name" value="HTH_LYSR"/>
    <property type="match status" value="1"/>
</dbReference>
<dbReference type="CDD" id="cd08432">
    <property type="entry name" value="PBP2_GcdR_TrpI_HvrB_AmpR_like"/>
    <property type="match status" value="1"/>
</dbReference>
<keyword evidence="7" id="KW-1185">Reference proteome</keyword>
<dbReference type="InterPro" id="IPR000847">
    <property type="entry name" value="LysR_HTH_N"/>
</dbReference>
<dbReference type="InterPro" id="IPR005119">
    <property type="entry name" value="LysR_subst-bd"/>
</dbReference>
<comment type="similarity">
    <text evidence="1">Belongs to the LysR transcriptional regulatory family.</text>
</comment>
<dbReference type="SUPFAM" id="SSF53850">
    <property type="entry name" value="Periplasmic binding protein-like II"/>
    <property type="match status" value="1"/>
</dbReference>
<keyword evidence="2" id="KW-0805">Transcription regulation</keyword>
<dbReference type="InterPro" id="IPR058163">
    <property type="entry name" value="LysR-type_TF_proteobact-type"/>
</dbReference>
<evidence type="ECO:0000313" key="6">
    <source>
        <dbReference type="EMBL" id="NMG27013.1"/>
    </source>
</evidence>
<protein>
    <submittedName>
        <fullName evidence="6">LysR family transcriptional regulator</fullName>
    </submittedName>
</protein>
<name>A0ABX1PQZ1_9RHOO</name>
<feature type="domain" description="HTH lysR-type" evidence="5">
    <location>
        <begin position="9"/>
        <end position="66"/>
    </location>
</feature>
<dbReference type="SUPFAM" id="SSF46785">
    <property type="entry name" value="Winged helix' DNA-binding domain"/>
    <property type="match status" value="1"/>
</dbReference>
<dbReference type="PRINTS" id="PR00039">
    <property type="entry name" value="HTHLYSR"/>
</dbReference>
<dbReference type="Proteomes" id="UP000615989">
    <property type="component" value="Unassembled WGS sequence"/>
</dbReference>
<dbReference type="PANTHER" id="PTHR30537:SF26">
    <property type="entry name" value="GLYCINE CLEAVAGE SYSTEM TRANSCRIPTIONAL ACTIVATOR"/>
    <property type="match status" value="1"/>
</dbReference>
<dbReference type="EMBL" id="WTVG01000119">
    <property type="protein sequence ID" value="NMG27013.1"/>
    <property type="molecule type" value="Genomic_DNA"/>
</dbReference>
<evidence type="ECO:0000256" key="3">
    <source>
        <dbReference type="ARBA" id="ARBA00023125"/>
    </source>
</evidence>
<accession>A0ABX1PQZ1</accession>
<gene>
    <name evidence="6" type="ORF">GO606_20370</name>
</gene>
<reference evidence="6" key="1">
    <citation type="submission" date="2019-12" db="EMBL/GenBank/DDBJ databases">
        <title>Comparative genomics gives insights into the taxonomy of the Azoarcus-Aromatoleum group and reveals separate origins of nif in the plant-associated Azoarcus and non-plant-associated Aromatoleum sub-groups.</title>
        <authorList>
            <person name="Lafos M."/>
            <person name="Maluk M."/>
            <person name="Batista M."/>
            <person name="Junghare M."/>
            <person name="Carmona M."/>
            <person name="Faoro H."/>
            <person name="Cruz L.M."/>
            <person name="Battistoni F."/>
            <person name="De Souza E."/>
            <person name="Pedrosa F."/>
            <person name="Chen W.-M."/>
            <person name="Poole P.S."/>
            <person name="Dixon R.A."/>
            <person name="James E.K."/>
        </authorList>
    </citation>
    <scope>NUCLEOTIDE SEQUENCE</scope>
    <source>
        <strain evidence="6">LuFRes1</strain>
    </source>
</reference>
<evidence type="ECO:0000259" key="5">
    <source>
        <dbReference type="PROSITE" id="PS50931"/>
    </source>
</evidence>
<evidence type="ECO:0000256" key="4">
    <source>
        <dbReference type="ARBA" id="ARBA00023163"/>
    </source>
</evidence>
<dbReference type="Gene3D" id="3.40.190.10">
    <property type="entry name" value="Periplasmic binding protein-like II"/>
    <property type="match status" value="2"/>
</dbReference>
<keyword evidence="4" id="KW-0804">Transcription</keyword>
<evidence type="ECO:0000256" key="1">
    <source>
        <dbReference type="ARBA" id="ARBA00009437"/>
    </source>
</evidence>
<dbReference type="InterPro" id="IPR036390">
    <property type="entry name" value="WH_DNA-bd_sf"/>
</dbReference>
<evidence type="ECO:0000313" key="7">
    <source>
        <dbReference type="Proteomes" id="UP000615989"/>
    </source>
</evidence>
<dbReference type="Pfam" id="PF03466">
    <property type="entry name" value="LysR_substrate"/>
    <property type="match status" value="1"/>
</dbReference>
<organism evidence="6 7">
    <name type="scientific">Aromatoleum anaerobium</name>
    <dbReference type="NCBI Taxonomy" id="182180"/>
    <lineage>
        <taxon>Bacteria</taxon>
        <taxon>Pseudomonadati</taxon>
        <taxon>Pseudomonadota</taxon>
        <taxon>Betaproteobacteria</taxon>
        <taxon>Rhodocyclales</taxon>
        <taxon>Rhodocyclaceae</taxon>
        <taxon>Aromatoleum</taxon>
    </lineage>
</organism>
<dbReference type="Pfam" id="PF00126">
    <property type="entry name" value="HTH_1"/>
    <property type="match status" value="1"/>
</dbReference>
<dbReference type="RefSeq" id="WP_169120608.1">
    <property type="nucleotide sequence ID" value="NZ_WTVG02000035.1"/>
</dbReference>